<feature type="compositionally biased region" description="Basic and acidic residues" evidence="4">
    <location>
        <begin position="173"/>
        <end position="189"/>
    </location>
</feature>
<sequence length="189" mass="22742">MRLTEVLGIRRIINSSYHPYFAIPKPSIWPKRERLRRFIAWQYGSNRNTVRRGQRQLDKIFHYMDMHRRDELKMEKFYAETRLNAALGEHHYEYRELRSNFEKSHILLDTIVLSQLAIYEPRTFKSLVDFSKQLSLQQGHQTIFDKSDQENIELSTNCLGLPFPKSKYFPRGAGKDHRNPPRKLREEEF</sequence>
<dbReference type="InterPro" id="IPR035566">
    <property type="entry name" value="Ribosomal_protein_bL20_C"/>
</dbReference>
<name>A0A914XY52_9BILA</name>
<evidence type="ECO:0000256" key="1">
    <source>
        <dbReference type="ARBA" id="ARBA00007698"/>
    </source>
</evidence>
<keyword evidence="3" id="KW-0687">Ribonucleoprotein</keyword>
<protein>
    <submittedName>
        <fullName evidence="6">Ribosomal protein L20</fullName>
    </submittedName>
</protein>
<evidence type="ECO:0000313" key="5">
    <source>
        <dbReference type="Proteomes" id="UP000887577"/>
    </source>
</evidence>
<dbReference type="GO" id="GO:0005840">
    <property type="term" value="C:ribosome"/>
    <property type="evidence" value="ECO:0007669"/>
    <property type="project" value="UniProtKB-KW"/>
</dbReference>
<accession>A0A914XY52</accession>
<dbReference type="InterPro" id="IPR005813">
    <property type="entry name" value="Ribosomal_bL20"/>
</dbReference>
<feature type="region of interest" description="Disordered" evidence="4">
    <location>
        <begin position="169"/>
        <end position="189"/>
    </location>
</feature>
<dbReference type="Pfam" id="PF00453">
    <property type="entry name" value="Ribosomal_L20"/>
    <property type="match status" value="1"/>
</dbReference>
<evidence type="ECO:0000313" key="6">
    <source>
        <dbReference type="WBParaSite" id="PSU_v2.g10640.t1"/>
    </source>
</evidence>
<keyword evidence="5" id="KW-1185">Reference proteome</keyword>
<dbReference type="SUPFAM" id="SSF74731">
    <property type="entry name" value="Ribosomal protein L20"/>
    <property type="match status" value="1"/>
</dbReference>
<dbReference type="PANTHER" id="PTHR10986">
    <property type="entry name" value="39S RIBOSOMAL PROTEIN L20"/>
    <property type="match status" value="1"/>
</dbReference>
<evidence type="ECO:0000256" key="4">
    <source>
        <dbReference type="SAM" id="MobiDB-lite"/>
    </source>
</evidence>
<comment type="similarity">
    <text evidence="1">Belongs to the bacterial ribosomal protein bL20 family.</text>
</comment>
<proteinExistence type="inferred from homology"/>
<keyword evidence="2" id="KW-0689">Ribosomal protein</keyword>
<dbReference type="GO" id="GO:1990904">
    <property type="term" value="C:ribonucleoprotein complex"/>
    <property type="evidence" value="ECO:0007669"/>
    <property type="project" value="UniProtKB-KW"/>
</dbReference>
<dbReference type="GO" id="GO:0006412">
    <property type="term" value="P:translation"/>
    <property type="evidence" value="ECO:0007669"/>
    <property type="project" value="InterPro"/>
</dbReference>
<evidence type="ECO:0000256" key="2">
    <source>
        <dbReference type="ARBA" id="ARBA00022980"/>
    </source>
</evidence>
<evidence type="ECO:0000256" key="3">
    <source>
        <dbReference type="ARBA" id="ARBA00023274"/>
    </source>
</evidence>
<dbReference type="Gene3D" id="1.10.1900.20">
    <property type="entry name" value="Ribosomal protein L20"/>
    <property type="match status" value="1"/>
</dbReference>
<dbReference type="Proteomes" id="UP000887577">
    <property type="component" value="Unplaced"/>
</dbReference>
<reference evidence="6" key="1">
    <citation type="submission" date="2022-11" db="UniProtKB">
        <authorList>
            <consortium name="WormBaseParasite"/>
        </authorList>
    </citation>
    <scope>IDENTIFICATION</scope>
</reference>
<dbReference type="GO" id="GO:0003735">
    <property type="term" value="F:structural constituent of ribosome"/>
    <property type="evidence" value="ECO:0007669"/>
    <property type="project" value="InterPro"/>
</dbReference>
<organism evidence="5 6">
    <name type="scientific">Panagrolaimus superbus</name>
    <dbReference type="NCBI Taxonomy" id="310955"/>
    <lineage>
        <taxon>Eukaryota</taxon>
        <taxon>Metazoa</taxon>
        <taxon>Ecdysozoa</taxon>
        <taxon>Nematoda</taxon>
        <taxon>Chromadorea</taxon>
        <taxon>Rhabditida</taxon>
        <taxon>Tylenchina</taxon>
        <taxon>Panagrolaimomorpha</taxon>
        <taxon>Panagrolaimoidea</taxon>
        <taxon>Panagrolaimidae</taxon>
        <taxon>Panagrolaimus</taxon>
    </lineage>
</organism>
<dbReference type="AlphaFoldDB" id="A0A914XY52"/>
<dbReference type="GO" id="GO:0019843">
    <property type="term" value="F:rRNA binding"/>
    <property type="evidence" value="ECO:0007669"/>
    <property type="project" value="InterPro"/>
</dbReference>
<dbReference type="WBParaSite" id="PSU_v2.g10640.t1">
    <property type="protein sequence ID" value="PSU_v2.g10640.t1"/>
    <property type="gene ID" value="PSU_v2.g10640"/>
</dbReference>